<sequence length="101" mass="11333">MKMKQPEEPAVIVPHTVLEVEKMVIAATQEIWKSCKLGHGRPSLIGVPKPQPSNNFLEGDSKASDLETQCQQSYKLAIFDLSWEVIQDIYAEDQKLISHNG</sequence>
<keyword evidence="1" id="KW-1185">Reference proteome</keyword>
<dbReference type="GO" id="GO:0005813">
    <property type="term" value="C:centrosome"/>
    <property type="evidence" value="ECO:0007669"/>
    <property type="project" value="InterPro"/>
</dbReference>
<dbReference type="RefSeq" id="XP_026105750.1">
    <property type="nucleotide sequence ID" value="XM_026249965.1"/>
</dbReference>
<evidence type="ECO:0000313" key="1">
    <source>
        <dbReference type="Proteomes" id="UP000515129"/>
    </source>
</evidence>
<dbReference type="OrthoDB" id="306254at2759"/>
<accession>A0A6P6N919</accession>
<dbReference type="GeneID" id="113077655"/>
<dbReference type="GO" id="GO:0008017">
    <property type="term" value="F:microtubule binding"/>
    <property type="evidence" value="ECO:0007669"/>
    <property type="project" value="InterPro"/>
</dbReference>
<name>A0A6P6N919_CARAU</name>
<dbReference type="KEGG" id="caua:113077655"/>
<dbReference type="AlphaFoldDB" id="A0A6P6N919"/>
<gene>
    <name evidence="2" type="primary">LOC113077655</name>
</gene>
<evidence type="ECO:0000313" key="2">
    <source>
        <dbReference type="RefSeq" id="XP_026105750.1"/>
    </source>
</evidence>
<proteinExistence type="predicted"/>
<dbReference type="PANTHER" id="PTHR13958">
    <property type="entry name" value="CENTROSOME-ASSOCIATED PROTEIN 350"/>
    <property type="match status" value="1"/>
</dbReference>
<dbReference type="Proteomes" id="UP000515129">
    <property type="component" value="Unplaced"/>
</dbReference>
<organism evidence="1 2">
    <name type="scientific">Carassius auratus</name>
    <name type="common">Goldfish</name>
    <dbReference type="NCBI Taxonomy" id="7957"/>
    <lineage>
        <taxon>Eukaryota</taxon>
        <taxon>Metazoa</taxon>
        <taxon>Chordata</taxon>
        <taxon>Craniata</taxon>
        <taxon>Vertebrata</taxon>
        <taxon>Euteleostomi</taxon>
        <taxon>Actinopterygii</taxon>
        <taxon>Neopterygii</taxon>
        <taxon>Teleostei</taxon>
        <taxon>Ostariophysi</taxon>
        <taxon>Cypriniformes</taxon>
        <taxon>Cyprinidae</taxon>
        <taxon>Cyprininae</taxon>
        <taxon>Carassius</taxon>
    </lineage>
</organism>
<protein>
    <submittedName>
        <fullName evidence="2">Centrosome-associated protein 350-like</fullName>
    </submittedName>
</protein>
<dbReference type="GO" id="GO:0034453">
    <property type="term" value="P:microtubule anchoring"/>
    <property type="evidence" value="ECO:0007669"/>
    <property type="project" value="InterPro"/>
</dbReference>
<dbReference type="InterPro" id="IPR028750">
    <property type="entry name" value="CEP350/CC187"/>
</dbReference>
<reference evidence="2" key="1">
    <citation type="submission" date="2025-08" db="UniProtKB">
        <authorList>
            <consortium name="RefSeq"/>
        </authorList>
    </citation>
    <scope>IDENTIFICATION</scope>
    <source>
        <strain evidence="2">Wakin</strain>
        <tissue evidence="2">Muscle</tissue>
    </source>
</reference>
<dbReference type="PANTHER" id="PTHR13958:SF3">
    <property type="entry name" value="CAP-GLY DOMAIN-CONTAINING PROTEIN-RELATED"/>
    <property type="match status" value="1"/>
</dbReference>